<comment type="caution">
    <text evidence="11">The sequence shown here is derived from an EMBL/GenBank/DDBJ whole genome shotgun (WGS) entry which is preliminary data.</text>
</comment>
<evidence type="ECO:0000256" key="2">
    <source>
        <dbReference type="ARBA" id="ARBA00008358"/>
    </source>
</evidence>
<dbReference type="InterPro" id="IPR010052">
    <property type="entry name" value="T2SS_protein-GspI"/>
</dbReference>
<dbReference type="PANTHER" id="PTHR38779:SF2">
    <property type="entry name" value="TYPE II SECRETION SYSTEM PROTEIN I-RELATED"/>
    <property type="match status" value="1"/>
</dbReference>
<dbReference type="Pfam" id="PF07963">
    <property type="entry name" value="N_methyl"/>
    <property type="match status" value="1"/>
</dbReference>
<dbReference type="Gene3D" id="3.30.1300.30">
    <property type="entry name" value="GSPII I/J protein-like"/>
    <property type="match status" value="1"/>
</dbReference>
<evidence type="ECO:0000313" key="11">
    <source>
        <dbReference type="EMBL" id="GAB0057479.1"/>
    </source>
</evidence>
<evidence type="ECO:0000256" key="6">
    <source>
        <dbReference type="ARBA" id="ARBA00022692"/>
    </source>
</evidence>
<comment type="subunit">
    <text evidence="9">Type II secretion is composed of four main components: the outer membrane complex, the inner membrane complex, the cytoplasmic secretion ATPase and the periplasm-spanning pseudopilus.</text>
</comment>
<dbReference type="NCBIfam" id="TIGR01707">
    <property type="entry name" value="gspI"/>
    <property type="match status" value="1"/>
</dbReference>
<reference evidence="11 12" key="2">
    <citation type="submission" date="2024-09" db="EMBL/GenBank/DDBJ databases">
        <title>Draft genome sequence of Candidatus Magnetaquicoccaceae bacterium FCR-1.</title>
        <authorList>
            <person name="Shimoshige H."/>
            <person name="Shimamura S."/>
            <person name="Taoka A."/>
            <person name="Kobayashi H."/>
            <person name="Maekawa T."/>
        </authorList>
    </citation>
    <scope>NUCLEOTIDE SEQUENCE [LARGE SCALE GENOMIC DNA]</scope>
    <source>
        <strain evidence="11 12">FCR-1</strain>
    </source>
</reference>
<dbReference type="PANTHER" id="PTHR38779">
    <property type="entry name" value="TYPE II SECRETION SYSTEM PROTEIN I-RELATED"/>
    <property type="match status" value="1"/>
</dbReference>
<protein>
    <recommendedName>
        <fullName evidence="9">Type II secretion system protein I</fullName>
        <shortName evidence="9">T2SS minor pseudopilin I</shortName>
    </recommendedName>
</protein>
<evidence type="ECO:0000256" key="3">
    <source>
        <dbReference type="ARBA" id="ARBA00022475"/>
    </source>
</evidence>
<keyword evidence="8 9" id="KW-0472">Membrane</keyword>
<evidence type="ECO:0000256" key="4">
    <source>
        <dbReference type="ARBA" id="ARBA00022481"/>
    </source>
</evidence>
<dbReference type="Proteomes" id="UP001628193">
    <property type="component" value="Unassembled WGS sequence"/>
</dbReference>
<dbReference type="Pfam" id="PF02501">
    <property type="entry name" value="T2SSI"/>
    <property type="match status" value="1"/>
</dbReference>
<proteinExistence type="inferred from homology"/>
<keyword evidence="7 9" id="KW-1133">Transmembrane helix</keyword>
<evidence type="ECO:0000256" key="1">
    <source>
        <dbReference type="ARBA" id="ARBA00004377"/>
    </source>
</evidence>
<accession>A0ABQ0C9B3</accession>
<reference evidence="11 12" key="1">
    <citation type="submission" date="2024-05" db="EMBL/GenBank/DDBJ databases">
        <authorList>
            <consortium name="Candidatus Magnetaquicoccaceae bacterium FCR-1 genome sequencing consortium"/>
            <person name="Shimoshige H."/>
            <person name="Shimamura S."/>
            <person name="Taoka A."/>
            <person name="Kobayashi H."/>
            <person name="Maekawa T."/>
        </authorList>
    </citation>
    <scope>NUCLEOTIDE SEQUENCE [LARGE SCALE GENOMIC DNA]</scope>
    <source>
        <strain evidence="11 12">FCR-1</strain>
    </source>
</reference>
<dbReference type="InterPro" id="IPR003413">
    <property type="entry name" value="T2SS_GspI_C"/>
</dbReference>
<feature type="transmembrane region" description="Helical" evidence="9">
    <location>
        <begin position="12"/>
        <end position="34"/>
    </location>
</feature>
<comment type="PTM">
    <text evidence="9">Cleaved by prepilin peptidase.</text>
</comment>
<comment type="similarity">
    <text evidence="2 9">Belongs to the GSP I family.</text>
</comment>
<evidence type="ECO:0000313" key="12">
    <source>
        <dbReference type="Proteomes" id="UP001628193"/>
    </source>
</evidence>
<keyword evidence="3" id="KW-1003">Cell membrane</keyword>
<dbReference type="NCBIfam" id="TIGR02532">
    <property type="entry name" value="IV_pilin_GFxxxE"/>
    <property type="match status" value="1"/>
</dbReference>
<feature type="domain" description="Type II secretion system protein GspI C-terminal" evidence="10">
    <location>
        <begin position="44"/>
        <end position="109"/>
    </location>
</feature>
<keyword evidence="4 9" id="KW-0488">Methylation</keyword>
<evidence type="ECO:0000256" key="7">
    <source>
        <dbReference type="ARBA" id="ARBA00022989"/>
    </source>
</evidence>
<organism evidence="11 12">
    <name type="scientific">Candidatus Magnetaquiglobus chichijimensis</name>
    <dbReference type="NCBI Taxonomy" id="3141448"/>
    <lineage>
        <taxon>Bacteria</taxon>
        <taxon>Pseudomonadati</taxon>
        <taxon>Pseudomonadota</taxon>
        <taxon>Magnetococcia</taxon>
        <taxon>Magnetococcales</taxon>
        <taxon>Candidatus Magnetaquicoccaceae</taxon>
        <taxon>Candidatus Magnetaquiglobus</taxon>
    </lineage>
</organism>
<keyword evidence="5 9" id="KW-0997">Cell inner membrane</keyword>
<comment type="subcellular location">
    <subcellularLocation>
        <location evidence="1 9">Cell inner membrane</location>
        <topology evidence="1 9">Single-pass membrane protein</topology>
    </subcellularLocation>
</comment>
<sequence>MGIASRHARGFTLLEILVAMALIGGLFVAIGAILNKQTDTQYRLEERLGAAQVASNQMELFFAAGWPVTPEELTGEEEMGGRLYTWSRRIRRTEDGRGQIARIEVAREKTVLFAERFQWPGS</sequence>
<dbReference type="InterPro" id="IPR045584">
    <property type="entry name" value="Pilin-like"/>
</dbReference>
<evidence type="ECO:0000256" key="5">
    <source>
        <dbReference type="ARBA" id="ARBA00022519"/>
    </source>
</evidence>
<dbReference type="RefSeq" id="WP_420905176.1">
    <property type="nucleotide sequence ID" value="NZ_BAAFGK010000004.1"/>
</dbReference>
<dbReference type="EMBL" id="BAAFGK010000004">
    <property type="protein sequence ID" value="GAB0057479.1"/>
    <property type="molecule type" value="Genomic_DNA"/>
</dbReference>
<dbReference type="InterPro" id="IPR012902">
    <property type="entry name" value="N_methyl_site"/>
</dbReference>
<dbReference type="PROSITE" id="PS00409">
    <property type="entry name" value="PROKAR_NTER_METHYL"/>
    <property type="match status" value="1"/>
</dbReference>
<comment type="function">
    <text evidence="9">Component of the type II secretion system required for the energy-dependent secretion of extracellular factors such as proteases and toxins from the periplasm.</text>
</comment>
<keyword evidence="12" id="KW-1185">Reference proteome</keyword>
<evidence type="ECO:0000256" key="9">
    <source>
        <dbReference type="RuleBase" id="RU368030"/>
    </source>
</evidence>
<dbReference type="SUPFAM" id="SSF54523">
    <property type="entry name" value="Pili subunits"/>
    <property type="match status" value="1"/>
</dbReference>
<keyword evidence="6 9" id="KW-0812">Transmembrane</keyword>
<gene>
    <name evidence="11" type="ORF">SIID45300_01807</name>
</gene>
<name>A0ABQ0C9B3_9PROT</name>
<evidence type="ECO:0000256" key="8">
    <source>
        <dbReference type="ARBA" id="ARBA00023136"/>
    </source>
</evidence>
<evidence type="ECO:0000259" key="10">
    <source>
        <dbReference type="Pfam" id="PF02501"/>
    </source>
</evidence>